<reference evidence="1" key="1">
    <citation type="submission" date="2021-01" db="EMBL/GenBank/DDBJ databases">
        <authorList>
            <person name="Sun Q."/>
        </authorList>
    </citation>
    <scope>NUCLEOTIDE SEQUENCE</scope>
    <source>
        <strain evidence="1">YIM B02566</strain>
    </source>
</reference>
<protein>
    <submittedName>
        <fullName evidence="1">Cystathionine beta-lyase</fullName>
        <ecNumber evidence="1">4.4.1.8</ecNumber>
    </submittedName>
</protein>
<dbReference type="Proteomes" id="UP000616151">
    <property type="component" value="Unassembled WGS sequence"/>
</dbReference>
<name>A0ACC5R122_9HYPH</name>
<proteinExistence type="predicted"/>
<accession>A0ACC5R122</accession>
<dbReference type="EC" id="4.4.1.8" evidence="1"/>
<keyword evidence="1" id="KW-0456">Lyase</keyword>
<evidence type="ECO:0000313" key="2">
    <source>
        <dbReference type="Proteomes" id="UP000616151"/>
    </source>
</evidence>
<sequence>MAKSKTDLKSLKPATRLVSTARDYSEHGIVSPAVYHASTILYPTYQALKEQKQTYQYGRRGTPTSRSVETAIATLENGFASKVTPSGLSAITTTLLSFLKPGDHILIPDSIYAPGRAFCDKMLKNWGVAVEYYDPLLGGAVSAFMRATTRIVYCESPGSQTMEVQDIPAIAQGAHKAGALVVVDNTWSGGHYFNVFAHGGDISIHAATKYIVGHSDVMMGAVTCNEETWPRFKDGYETLGQFAGPDDMYLTLRGLRTIDIRLERHMKSAVNIADWLKGRPEVDEVLYPALPGAPGHEIWKRDFTGASGLFSVVLKPQSDAALAAFLDGLELFGMGYSWGGFESLCVPFKPNRTARPWTRQGTCLRFHIGLEDPDDLKADLAAGFERLKAAS</sequence>
<dbReference type="EMBL" id="JAENHL010000006">
    <property type="protein sequence ID" value="MBK1866360.1"/>
    <property type="molecule type" value="Genomic_DNA"/>
</dbReference>
<gene>
    <name evidence="1" type="primary">metC</name>
    <name evidence="1" type="ORF">JHL16_08355</name>
</gene>
<comment type="caution">
    <text evidence="1">The sequence shown here is derived from an EMBL/GenBank/DDBJ whole genome shotgun (WGS) entry which is preliminary data.</text>
</comment>
<organism evidence="1 2">
    <name type="scientific">Taklimakanibacter albus</name>
    <dbReference type="NCBI Taxonomy" id="2800327"/>
    <lineage>
        <taxon>Bacteria</taxon>
        <taxon>Pseudomonadati</taxon>
        <taxon>Pseudomonadota</taxon>
        <taxon>Alphaproteobacteria</taxon>
        <taxon>Hyphomicrobiales</taxon>
        <taxon>Aestuariivirgaceae</taxon>
        <taxon>Taklimakanibacter</taxon>
    </lineage>
</organism>
<evidence type="ECO:0000313" key="1">
    <source>
        <dbReference type="EMBL" id="MBK1866360.1"/>
    </source>
</evidence>
<keyword evidence="2" id="KW-1185">Reference proteome</keyword>